<feature type="region of interest" description="Disordered" evidence="1">
    <location>
        <begin position="1"/>
        <end position="30"/>
    </location>
</feature>
<dbReference type="RefSeq" id="WP_311583393.1">
    <property type="nucleotide sequence ID" value="NZ_JAVRFH010000068.1"/>
</dbReference>
<keyword evidence="3" id="KW-1185">Reference proteome</keyword>
<name>A0ABU3AZK0_9ACTN</name>
<accession>A0ABU3AZK0</accession>
<evidence type="ECO:0000313" key="3">
    <source>
        <dbReference type="Proteomes" id="UP001180724"/>
    </source>
</evidence>
<sequence length="64" mass="6428">MRSGHGDVGRSSGRGVTGPVLPLTGPDRAVPYRAIRSPPPALGSAVVGEQIALGVRVLPGLIGM</sequence>
<gene>
    <name evidence="2" type="ORF">RM812_36370</name>
</gene>
<protein>
    <submittedName>
        <fullName evidence="2">Uncharacterized protein</fullName>
    </submittedName>
</protein>
<evidence type="ECO:0000313" key="2">
    <source>
        <dbReference type="EMBL" id="MDT0615626.1"/>
    </source>
</evidence>
<organism evidence="2 3">
    <name type="scientific">Streptomyces lancefieldiae</name>
    <dbReference type="NCBI Taxonomy" id="3075520"/>
    <lineage>
        <taxon>Bacteria</taxon>
        <taxon>Bacillati</taxon>
        <taxon>Actinomycetota</taxon>
        <taxon>Actinomycetes</taxon>
        <taxon>Kitasatosporales</taxon>
        <taxon>Streptomycetaceae</taxon>
        <taxon>Streptomyces</taxon>
    </lineage>
</organism>
<proteinExistence type="predicted"/>
<evidence type="ECO:0000256" key="1">
    <source>
        <dbReference type="SAM" id="MobiDB-lite"/>
    </source>
</evidence>
<dbReference type="Proteomes" id="UP001180724">
    <property type="component" value="Unassembled WGS sequence"/>
</dbReference>
<feature type="non-terminal residue" evidence="2">
    <location>
        <position position="64"/>
    </location>
</feature>
<reference evidence="2" key="1">
    <citation type="submission" date="2024-05" db="EMBL/GenBank/DDBJ databases">
        <title>30 novel species of actinomycetes from the DSMZ collection.</title>
        <authorList>
            <person name="Nouioui I."/>
        </authorList>
    </citation>
    <scope>NUCLEOTIDE SEQUENCE</scope>
    <source>
        <strain evidence="2">DSM 40712</strain>
    </source>
</reference>
<comment type="caution">
    <text evidence="2">The sequence shown here is derived from an EMBL/GenBank/DDBJ whole genome shotgun (WGS) entry which is preliminary data.</text>
</comment>
<dbReference type="EMBL" id="JAVRFH010000068">
    <property type="protein sequence ID" value="MDT0615626.1"/>
    <property type="molecule type" value="Genomic_DNA"/>
</dbReference>